<dbReference type="Proteomes" id="UP001315967">
    <property type="component" value="Chromosome"/>
</dbReference>
<reference evidence="1 2" key="1">
    <citation type="submission" date="2022-08" db="EMBL/GenBank/DDBJ databases">
        <title>Aerococcaceae sp. nov isolated from spoiled eye mask.</title>
        <authorList>
            <person name="Zhou G."/>
            <person name="Xie X.-B."/>
            <person name="Shi Q.-S."/>
            <person name="Wang Y.-S."/>
            <person name="Wen X."/>
            <person name="Peng H."/>
            <person name="Yang X.-J."/>
            <person name="Tao H.-B."/>
            <person name="Huang X.-M."/>
        </authorList>
    </citation>
    <scope>NUCLEOTIDE SEQUENCE [LARGE SCALE GENOMIC DNA]</scope>
    <source>
        <strain evidence="2">DM20194951</strain>
    </source>
</reference>
<organism evidence="1 2">
    <name type="scientific">Fundicoccus culcitae</name>
    <dbReference type="NCBI Taxonomy" id="2969821"/>
    <lineage>
        <taxon>Bacteria</taxon>
        <taxon>Bacillati</taxon>
        <taxon>Bacillota</taxon>
        <taxon>Bacilli</taxon>
        <taxon>Lactobacillales</taxon>
        <taxon>Aerococcaceae</taxon>
        <taxon>Fundicoccus</taxon>
    </lineage>
</organism>
<evidence type="ECO:0000313" key="1">
    <source>
        <dbReference type="EMBL" id="UUX34674.1"/>
    </source>
</evidence>
<name>A0ABY5P7G1_9LACT</name>
<protein>
    <recommendedName>
        <fullName evidence="3">Na+-translocating membrane potential-generating system MpsC domain-containing protein</fullName>
    </recommendedName>
</protein>
<accession>A0ABY5P7G1</accession>
<evidence type="ECO:0000313" key="2">
    <source>
        <dbReference type="Proteomes" id="UP001315967"/>
    </source>
</evidence>
<dbReference type="EMBL" id="CP102453">
    <property type="protein sequence ID" value="UUX34674.1"/>
    <property type="molecule type" value="Genomic_DNA"/>
</dbReference>
<evidence type="ECO:0008006" key="3">
    <source>
        <dbReference type="Google" id="ProtNLM"/>
    </source>
</evidence>
<sequence length="116" mass="13419">MPQEKKKIKLIVSELLDYFLNQNIDNLNITIQKQPTQINITLSAPVQQLPADMDEILNKLNTPRQPEMEDYYEDLLGLREHRFDVEVLATMVDAAEVTLDDNSIMTFSIVRLSKDK</sequence>
<gene>
    <name evidence="1" type="ORF">NRE15_03200</name>
</gene>
<keyword evidence="2" id="KW-1185">Reference proteome</keyword>
<dbReference type="RefSeq" id="WP_313794175.1">
    <property type="nucleotide sequence ID" value="NZ_CP102453.1"/>
</dbReference>
<proteinExistence type="predicted"/>